<feature type="modified residue" description="N6-(pyridoxal phosphate)lysine" evidence="5">
    <location>
        <position position="251"/>
    </location>
</feature>
<keyword evidence="8" id="KW-1185">Reference proteome</keyword>
<dbReference type="InterPro" id="IPR015424">
    <property type="entry name" value="PyrdxlP-dep_Trfase"/>
</dbReference>
<dbReference type="EMBL" id="JBAMMX010000021">
    <property type="protein sequence ID" value="KAK6919631.1"/>
    <property type="molecule type" value="Genomic_DNA"/>
</dbReference>
<dbReference type="Gene3D" id="3.40.640.10">
    <property type="entry name" value="Type I PLP-dependent aspartate aminotransferase-like (Major domain)"/>
    <property type="match status" value="1"/>
</dbReference>
<evidence type="ECO:0000256" key="1">
    <source>
        <dbReference type="ARBA" id="ARBA00001933"/>
    </source>
</evidence>
<dbReference type="InterPro" id="IPR015421">
    <property type="entry name" value="PyrdxlP-dep_Trfase_major"/>
</dbReference>
<dbReference type="PIRSF" id="PIRSF000517">
    <property type="entry name" value="Tyr_transaminase"/>
    <property type="match status" value="1"/>
</dbReference>
<dbReference type="GO" id="GO:0004838">
    <property type="term" value="F:L-tyrosine-2-oxoglutarate transaminase activity"/>
    <property type="evidence" value="ECO:0007669"/>
    <property type="project" value="TreeGrafter"/>
</dbReference>
<dbReference type="NCBIfam" id="TIGR01265">
    <property type="entry name" value="tyr_nico_aTase"/>
    <property type="match status" value="1"/>
</dbReference>
<evidence type="ECO:0000256" key="5">
    <source>
        <dbReference type="PIRSR" id="PIRSR000517-1"/>
    </source>
</evidence>
<dbReference type="InterPro" id="IPR004839">
    <property type="entry name" value="Aminotransferase_I/II_large"/>
</dbReference>
<dbReference type="InterPro" id="IPR004838">
    <property type="entry name" value="NHTrfase_class1_PyrdxlP-BS"/>
</dbReference>
<dbReference type="CDD" id="cd00609">
    <property type="entry name" value="AAT_like"/>
    <property type="match status" value="1"/>
</dbReference>
<dbReference type="Pfam" id="PF00155">
    <property type="entry name" value="Aminotran_1_2"/>
    <property type="match status" value="1"/>
</dbReference>
<dbReference type="InterPro" id="IPR015422">
    <property type="entry name" value="PyrdxlP-dep_Trfase_small"/>
</dbReference>
<dbReference type="PANTHER" id="PTHR45744:SF11">
    <property type="entry name" value="TYROSINE AMINOTRANSFERASE"/>
    <property type="match status" value="1"/>
</dbReference>
<organism evidence="7 8">
    <name type="scientific">Dillenia turbinata</name>
    <dbReference type="NCBI Taxonomy" id="194707"/>
    <lineage>
        <taxon>Eukaryota</taxon>
        <taxon>Viridiplantae</taxon>
        <taxon>Streptophyta</taxon>
        <taxon>Embryophyta</taxon>
        <taxon>Tracheophyta</taxon>
        <taxon>Spermatophyta</taxon>
        <taxon>Magnoliopsida</taxon>
        <taxon>eudicotyledons</taxon>
        <taxon>Gunneridae</taxon>
        <taxon>Pentapetalae</taxon>
        <taxon>Dilleniales</taxon>
        <taxon>Dilleniaceae</taxon>
        <taxon>Dillenia</taxon>
    </lineage>
</organism>
<comment type="similarity">
    <text evidence="2 4">Belongs to the class-I pyridoxal-phosphate-dependent aminotransferase family.</text>
</comment>
<dbReference type="Proteomes" id="UP001370490">
    <property type="component" value="Unassembled WGS sequence"/>
</dbReference>
<dbReference type="PROSITE" id="PS00105">
    <property type="entry name" value="AA_TRANSFER_CLASS_1"/>
    <property type="match status" value="1"/>
</dbReference>
<comment type="caution">
    <text evidence="7">The sequence shown here is derived from an EMBL/GenBank/DDBJ whole genome shotgun (WGS) entry which is preliminary data.</text>
</comment>
<dbReference type="Gene3D" id="3.90.1150.10">
    <property type="entry name" value="Aspartate Aminotransferase, domain 1"/>
    <property type="match status" value="1"/>
</dbReference>
<proteinExistence type="inferred from homology"/>
<feature type="domain" description="Aminotransferase class I/classII large" evidence="6">
    <location>
        <begin position="42"/>
        <end position="398"/>
    </location>
</feature>
<comment type="cofactor">
    <cofactor evidence="1 4 5">
        <name>pyridoxal 5'-phosphate</name>
        <dbReference type="ChEBI" id="CHEBI:597326"/>
    </cofactor>
</comment>
<gene>
    <name evidence="7" type="ORF">RJ641_015535</name>
</gene>
<keyword evidence="7" id="KW-0808">Transferase</keyword>
<dbReference type="PANTHER" id="PTHR45744">
    <property type="entry name" value="TYROSINE AMINOTRANSFERASE"/>
    <property type="match status" value="1"/>
</dbReference>
<evidence type="ECO:0000313" key="8">
    <source>
        <dbReference type="Proteomes" id="UP001370490"/>
    </source>
</evidence>
<keyword evidence="3 4" id="KW-0663">Pyridoxal phosphate</keyword>
<name>A0AAN8UXU3_9MAGN</name>
<evidence type="ECO:0000259" key="6">
    <source>
        <dbReference type="Pfam" id="PF00155"/>
    </source>
</evidence>
<sequence length="420" mass="46156">MGNGEKNFNVQGNERLIGSSDTMIRGVLDLLKGNVERSMQKSMIVLGHGDPTSFPGFRTTQDAEEAVLEALKSAQYNCYAPPAGLPSARRAVAEYLSRDVPYELSSTDVHITSGCSHAIEIILKVLARPGVNILLPKPGFPYYEAIAEFNQIEVRHYDLISERGWEINLDQVEALADDNTAAIVVINPGNPSGSVYSYQHLERVAVIAKLLGIPIIADEVYDHLTFGSNPFVRMGVFASLAPVFTLGSISKRWLAPGWRVGWLAICDPAGNFQGNTIDNCIKGCLNIVSGPATFIQGAIPQILENTRKEFFSDINAKLKECAEIAYDKIKEIPLLTCPLKPEGSMFLMVRLNLDLFEDVTDDLDFCLKLAREESLLVLPGFVVGMKNWIRITFAAGLSTLEDGIGRMKSFCMRHSLAAAR</sequence>
<keyword evidence="7" id="KW-0032">Aminotransferase</keyword>
<dbReference type="InterPro" id="IPR005958">
    <property type="entry name" value="TyrNic_aminoTrfase"/>
</dbReference>
<accession>A0AAN8UXU3</accession>
<evidence type="ECO:0000256" key="2">
    <source>
        <dbReference type="ARBA" id="ARBA00007441"/>
    </source>
</evidence>
<dbReference type="FunFam" id="3.40.640.10:FF:000048">
    <property type="entry name" value="tyrosine aminotransferase"/>
    <property type="match status" value="1"/>
</dbReference>
<evidence type="ECO:0000256" key="4">
    <source>
        <dbReference type="PIRNR" id="PIRNR000517"/>
    </source>
</evidence>
<evidence type="ECO:0000256" key="3">
    <source>
        <dbReference type="ARBA" id="ARBA00022898"/>
    </source>
</evidence>
<evidence type="ECO:0000313" key="7">
    <source>
        <dbReference type="EMBL" id="KAK6919631.1"/>
    </source>
</evidence>
<dbReference type="AlphaFoldDB" id="A0AAN8UXU3"/>
<reference evidence="7 8" key="1">
    <citation type="submission" date="2023-12" db="EMBL/GenBank/DDBJ databases">
        <title>A high-quality genome assembly for Dillenia turbinata (Dilleniales).</title>
        <authorList>
            <person name="Chanderbali A."/>
        </authorList>
    </citation>
    <scope>NUCLEOTIDE SEQUENCE [LARGE SCALE GENOMIC DNA]</scope>
    <source>
        <strain evidence="7">LSX21</strain>
        <tissue evidence="7">Leaf</tissue>
    </source>
</reference>
<dbReference type="SUPFAM" id="SSF53383">
    <property type="entry name" value="PLP-dependent transferases"/>
    <property type="match status" value="1"/>
</dbReference>
<dbReference type="GO" id="GO:0030170">
    <property type="term" value="F:pyridoxal phosphate binding"/>
    <property type="evidence" value="ECO:0007669"/>
    <property type="project" value="InterPro"/>
</dbReference>
<protein>
    <submittedName>
        <fullName evidence="7">Aminotransferase, class I/classII</fullName>
    </submittedName>
</protein>
<dbReference type="GO" id="GO:0006572">
    <property type="term" value="P:L-tyrosine catabolic process"/>
    <property type="evidence" value="ECO:0007669"/>
    <property type="project" value="TreeGrafter"/>
</dbReference>